<proteinExistence type="predicted"/>
<keyword evidence="1" id="KW-1133">Transmembrane helix</keyword>
<feature type="transmembrane region" description="Helical" evidence="1">
    <location>
        <begin position="12"/>
        <end position="29"/>
    </location>
</feature>
<dbReference type="EMBL" id="BMAV01018204">
    <property type="protein sequence ID" value="GFY70369.1"/>
    <property type="molecule type" value="Genomic_DNA"/>
</dbReference>
<evidence type="ECO:0000313" key="3">
    <source>
        <dbReference type="Proteomes" id="UP000886998"/>
    </source>
</evidence>
<evidence type="ECO:0000313" key="2">
    <source>
        <dbReference type="EMBL" id="GFY70369.1"/>
    </source>
</evidence>
<keyword evidence="1" id="KW-0812">Transmembrane</keyword>
<name>A0A8X7CFI4_9ARAC</name>
<protein>
    <submittedName>
        <fullName evidence="2">Uncharacterized protein</fullName>
    </submittedName>
</protein>
<organism evidence="2 3">
    <name type="scientific">Trichonephila inaurata madagascariensis</name>
    <dbReference type="NCBI Taxonomy" id="2747483"/>
    <lineage>
        <taxon>Eukaryota</taxon>
        <taxon>Metazoa</taxon>
        <taxon>Ecdysozoa</taxon>
        <taxon>Arthropoda</taxon>
        <taxon>Chelicerata</taxon>
        <taxon>Arachnida</taxon>
        <taxon>Araneae</taxon>
        <taxon>Araneomorphae</taxon>
        <taxon>Entelegynae</taxon>
        <taxon>Araneoidea</taxon>
        <taxon>Nephilidae</taxon>
        <taxon>Trichonephila</taxon>
        <taxon>Trichonephila inaurata</taxon>
    </lineage>
</organism>
<keyword evidence="1" id="KW-0472">Membrane</keyword>
<dbReference type="Proteomes" id="UP000886998">
    <property type="component" value="Unassembled WGS sequence"/>
</dbReference>
<dbReference type="AlphaFoldDB" id="A0A8X7CFI4"/>
<keyword evidence="3" id="KW-1185">Reference proteome</keyword>
<comment type="caution">
    <text evidence="2">The sequence shown here is derived from an EMBL/GenBank/DDBJ whole genome shotgun (WGS) entry which is preliminary data.</text>
</comment>
<sequence length="84" mass="9173">MTIEREIEHSTKFIAVAYLIAVSRILLFVPDWRRLDDLKSSPVNRKAVNSGRISVINSGSTSLLPFSSTDAGGSVGLQQVEIRG</sequence>
<reference evidence="2" key="1">
    <citation type="submission" date="2020-08" db="EMBL/GenBank/DDBJ databases">
        <title>Multicomponent nature underlies the extraordinary mechanical properties of spider dragline silk.</title>
        <authorList>
            <person name="Kono N."/>
            <person name="Nakamura H."/>
            <person name="Mori M."/>
            <person name="Yoshida Y."/>
            <person name="Ohtoshi R."/>
            <person name="Malay A.D."/>
            <person name="Moran D.A.P."/>
            <person name="Tomita M."/>
            <person name="Numata K."/>
            <person name="Arakawa K."/>
        </authorList>
    </citation>
    <scope>NUCLEOTIDE SEQUENCE</scope>
</reference>
<gene>
    <name evidence="2" type="ORF">TNIN_448951</name>
</gene>
<accession>A0A8X7CFI4</accession>
<evidence type="ECO:0000256" key="1">
    <source>
        <dbReference type="SAM" id="Phobius"/>
    </source>
</evidence>